<evidence type="ECO:0000256" key="7">
    <source>
        <dbReference type="ARBA" id="ARBA00023157"/>
    </source>
</evidence>
<comment type="subcellular location">
    <subcellularLocation>
        <location evidence="1">Secreted</location>
    </subcellularLocation>
</comment>
<accession>A0A2M8MBK4</accession>
<dbReference type="InterPro" id="IPR036819">
    <property type="entry name" value="Subtilisin_inhibitor-like_sf"/>
</dbReference>
<dbReference type="PRINTS" id="PR00294">
    <property type="entry name" value="SSBTLNINHBTR"/>
</dbReference>
<feature type="region of interest" description="Disordered" evidence="9">
    <location>
        <begin position="52"/>
        <end position="80"/>
    </location>
</feature>
<reference evidence="11 12" key="1">
    <citation type="submission" date="2017-11" db="EMBL/GenBank/DDBJ databases">
        <title>Streptomyces carmine sp. nov., a novel actinomycete isolated from Sophora alopecuroides in Xinjiang, China.</title>
        <authorList>
            <person name="Wang Y."/>
            <person name="Luo X."/>
            <person name="Wan C."/>
            <person name="Zhang L."/>
        </authorList>
    </citation>
    <scope>NUCLEOTIDE SEQUENCE [LARGE SCALE GENOMIC DNA]</scope>
    <source>
        <strain evidence="11 12">TRM SA0054</strain>
    </source>
</reference>
<dbReference type="Gene3D" id="3.30.350.10">
    <property type="entry name" value="Subtilisin inhibitor-like"/>
    <property type="match status" value="1"/>
</dbReference>
<dbReference type="Proteomes" id="UP000230407">
    <property type="component" value="Unassembled WGS sequence"/>
</dbReference>
<dbReference type="PROSITE" id="PS00999">
    <property type="entry name" value="SSI"/>
    <property type="match status" value="1"/>
</dbReference>
<dbReference type="GO" id="GO:0004867">
    <property type="term" value="F:serine-type endopeptidase inhibitor activity"/>
    <property type="evidence" value="ECO:0007669"/>
    <property type="project" value="UniProtKB-KW"/>
</dbReference>
<dbReference type="InterPro" id="IPR020054">
    <property type="entry name" value="Prot_inh_SSI_I16_CS"/>
</dbReference>
<dbReference type="GO" id="GO:0005576">
    <property type="term" value="C:extracellular region"/>
    <property type="evidence" value="ECO:0007669"/>
    <property type="project" value="UniProtKB-SubCell"/>
</dbReference>
<keyword evidence="12" id="KW-1185">Reference proteome</keyword>
<comment type="subunit">
    <text evidence="3">Homodimer.</text>
</comment>
<sequence>MRDTARGKAREAARETARGRTRETSRRGSPLRPLAATALATVLAALPATAAAAEPAGGPGPEPGASLTLTSVPDDPESTWTRPVTVTLECDPVGGTHPWAEDACAALTKAKGHFEDIERTSNMCLPYWDPVTITATGHWHGREISFRDRHSNNDCAAMLTGGVFGFRGPAPTG</sequence>
<evidence type="ECO:0000256" key="5">
    <source>
        <dbReference type="ARBA" id="ARBA00022690"/>
    </source>
</evidence>
<keyword evidence="4" id="KW-0964">Secreted</keyword>
<keyword evidence="7" id="KW-1015">Disulfide bond</keyword>
<dbReference type="InterPro" id="IPR000691">
    <property type="entry name" value="Prot_inh_I16_SSI"/>
</dbReference>
<feature type="region of interest" description="Disordered" evidence="9">
    <location>
        <begin position="1"/>
        <end position="34"/>
    </location>
</feature>
<dbReference type="InterPro" id="IPR023549">
    <property type="entry name" value="Subtilisin_inhibitor"/>
</dbReference>
<evidence type="ECO:0000256" key="2">
    <source>
        <dbReference type="ARBA" id="ARBA00010472"/>
    </source>
</evidence>
<evidence type="ECO:0000259" key="10">
    <source>
        <dbReference type="Pfam" id="PF00720"/>
    </source>
</evidence>
<gene>
    <name evidence="11" type="ORF">CUT44_02895</name>
</gene>
<dbReference type="Pfam" id="PF00720">
    <property type="entry name" value="SSI"/>
    <property type="match status" value="1"/>
</dbReference>
<feature type="domain" description="Subtilisin inhibitor" evidence="10">
    <location>
        <begin position="66"/>
        <end position="152"/>
    </location>
</feature>
<evidence type="ECO:0000256" key="9">
    <source>
        <dbReference type="SAM" id="MobiDB-lite"/>
    </source>
</evidence>
<dbReference type="RefSeq" id="WP_100200524.1">
    <property type="nucleotide sequence ID" value="NZ_PGGW01000010.1"/>
</dbReference>
<proteinExistence type="inferred from homology"/>
<evidence type="ECO:0000256" key="3">
    <source>
        <dbReference type="ARBA" id="ARBA00011738"/>
    </source>
</evidence>
<evidence type="ECO:0000256" key="8">
    <source>
        <dbReference type="RuleBase" id="RU003471"/>
    </source>
</evidence>
<evidence type="ECO:0000313" key="11">
    <source>
        <dbReference type="EMBL" id="PJF01615.1"/>
    </source>
</evidence>
<keyword evidence="5 8" id="KW-0646">Protease inhibitor</keyword>
<evidence type="ECO:0000256" key="1">
    <source>
        <dbReference type="ARBA" id="ARBA00004613"/>
    </source>
</evidence>
<organism evidence="11 12">
    <name type="scientific">Streptomyces carminius</name>
    <dbReference type="NCBI Taxonomy" id="2665496"/>
    <lineage>
        <taxon>Bacteria</taxon>
        <taxon>Bacillati</taxon>
        <taxon>Actinomycetota</taxon>
        <taxon>Actinomycetes</taxon>
        <taxon>Kitasatosporales</taxon>
        <taxon>Streptomycetaceae</taxon>
        <taxon>Streptomyces</taxon>
    </lineage>
</organism>
<name>A0A2M8MBK4_9ACTN</name>
<dbReference type="EMBL" id="PGGW01000010">
    <property type="protein sequence ID" value="PJF01615.1"/>
    <property type="molecule type" value="Genomic_DNA"/>
</dbReference>
<comment type="caution">
    <text evidence="11">The sequence shown here is derived from an EMBL/GenBank/DDBJ whole genome shotgun (WGS) entry which is preliminary data.</text>
</comment>
<protein>
    <recommendedName>
        <fullName evidence="10">Subtilisin inhibitor domain-containing protein</fullName>
    </recommendedName>
</protein>
<evidence type="ECO:0000313" key="12">
    <source>
        <dbReference type="Proteomes" id="UP000230407"/>
    </source>
</evidence>
<dbReference type="AlphaFoldDB" id="A0A2M8MBK4"/>
<dbReference type="SUPFAM" id="SSF55399">
    <property type="entry name" value="Subtilisin inhibitor"/>
    <property type="match status" value="1"/>
</dbReference>
<evidence type="ECO:0000256" key="4">
    <source>
        <dbReference type="ARBA" id="ARBA00022525"/>
    </source>
</evidence>
<evidence type="ECO:0000256" key="6">
    <source>
        <dbReference type="ARBA" id="ARBA00022900"/>
    </source>
</evidence>
<feature type="compositionally biased region" description="Basic and acidic residues" evidence="9">
    <location>
        <begin position="1"/>
        <end position="26"/>
    </location>
</feature>
<comment type="similarity">
    <text evidence="2 8">Belongs to the protease inhibitor I16 (SSI) family.</text>
</comment>
<keyword evidence="6 8" id="KW-0722">Serine protease inhibitor</keyword>